<comment type="caution">
    <text evidence="1">The sequence shown here is derived from an EMBL/GenBank/DDBJ whole genome shotgun (WGS) entry which is preliminary data.</text>
</comment>
<reference evidence="1 2" key="1">
    <citation type="journal article" date="2018" name="Sci. Rep.">
        <title>Comparative analysis of the Pocillopora damicornis genome highlights role of immune system in coral evolution.</title>
        <authorList>
            <person name="Cunning R."/>
            <person name="Bay R.A."/>
            <person name="Gillette P."/>
            <person name="Baker A.C."/>
            <person name="Traylor-Knowles N."/>
        </authorList>
    </citation>
    <scope>NUCLEOTIDE SEQUENCE [LARGE SCALE GENOMIC DNA]</scope>
    <source>
        <strain evidence="1">RSMAS</strain>
        <tissue evidence="1">Whole animal</tissue>
    </source>
</reference>
<evidence type="ECO:0000313" key="2">
    <source>
        <dbReference type="Proteomes" id="UP000275408"/>
    </source>
</evidence>
<evidence type="ECO:0000313" key="1">
    <source>
        <dbReference type="EMBL" id="RMX55915.1"/>
    </source>
</evidence>
<name>A0A3M6UQJ7_POCDA</name>
<dbReference type="Proteomes" id="UP000275408">
    <property type="component" value="Unassembled WGS sequence"/>
</dbReference>
<protein>
    <submittedName>
        <fullName evidence="1">Uncharacterized protein</fullName>
    </submittedName>
</protein>
<gene>
    <name evidence="1" type="ORF">pdam_00006242</name>
</gene>
<organism evidence="1 2">
    <name type="scientific">Pocillopora damicornis</name>
    <name type="common">Cauliflower coral</name>
    <name type="synonym">Millepora damicornis</name>
    <dbReference type="NCBI Taxonomy" id="46731"/>
    <lineage>
        <taxon>Eukaryota</taxon>
        <taxon>Metazoa</taxon>
        <taxon>Cnidaria</taxon>
        <taxon>Anthozoa</taxon>
        <taxon>Hexacorallia</taxon>
        <taxon>Scleractinia</taxon>
        <taxon>Astrocoeniina</taxon>
        <taxon>Pocilloporidae</taxon>
        <taxon>Pocillopora</taxon>
    </lineage>
</organism>
<accession>A0A3M6UQJ7</accession>
<proteinExistence type="predicted"/>
<keyword evidence="2" id="KW-1185">Reference proteome</keyword>
<dbReference type="EMBL" id="RCHS01000990">
    <property type="protein sequence ID" value="RMX55915.1"/>
    <property type="molecule type" value="Genomic_DNA"/>
</dbReference>
<dbReference type="AlphaFoldDB" id="A0A3M6UQJ7"/>
<sequence length="66" mass="7620">MLSEGSSTMTTPNMLKPKITMIVASIARVKLPRHSQWLSQLRLRIDFEHQTQEDYRLSASIAEKTF</sequence>